<dbReference type="PANTHER" id="PTHR43236">
    <property type="entry name" value="ANTITOXIN HIGA1"/>
    <property type="match status" value="1"/>
</dbReference>
<comment type="similarity">
    <text evidence="1">Belongs to the short-chain fatty acyl-CoA assimilation regulator (ScfR) family.</text>
</comment>
<dbReference type="InterPro" id="IPR010359">
    <property type="entry name" value="IrrE_HExxH"/>
</dbReference>
<keyword evidence="4" id="KW-1185">Reference proteome</keyword>
<name>A0A286A6X1_9SPHI</name>
<sequence length="355" mass="41812">MDINFRMLPLARESRGMTQLELVTKVPNLSQGNYSRMEKGLLPIPKETLDNISSVLNFPVSFFCYSKLYTDTAEYFYRKRVTMPKKELIKLEANFDIIRIWLEQLLGDVEVPDLSLPTIEVEGNNTPEEIARKIRYAMGIPKGPIDKLVRVIEQHGILVYFLRQSPDKFDGTTIITYSGQRIIVINDNLPNYRKRFTIAHEFGHVTMHLPYSPITEPYRDVENEADRFAAEFLMPEMDIRRDLIRFKYSLLTDLKRYWKVSKAALIRRAYDLKFIDQSKYTFMMIELSRYGERRQENSDVDLDHPLILAQIIKIYGEQLNYDKQDIYNMISISPDDFDFYILGKDKETKKLRIVI</sequence>
<dbReference type="AlphaFoldDB" id="A0A286A6X1"/>
<dbReference type="SUPFAM" id="SSF47413">
    <property type="entry name" value="lambda repressor-like DNA-binding domains"/>
    <property type="match status" value="1"/>
</dbReference>
<dbReference type="InterPro" id="IPR001387">
    <property type="entry name" value="Cro/C1-type_HTH"/>
</dbReference>
<dbReference type="GO" id="GO:0003677">
    <property type="term" value="F:DNA binding"/>
    <property type="evidence" value="ECO:0007669"/>
    <property type="project" value="InterPro"/>
</dbReference>
<dbReference type="Gene3D" id="1.10.10.2910">
    <property type="match status" value="1"/>
</dbReference>
<accession>A0A286A6X1</accession>
<dbReference type="PANTHER" id="PTHR43236:SF1">
    <property type="entry name" value="BLL7220 PROTEIN"/>
    <property type="match status" value="1"/>
</dbReference>
<reference evidence="4" key="1">
    <citation type="submission" date="2017-09" db="EMBL/GenBank/DDBJ databases">
        <authorList>
            <person name="Varghese N."/>
            <person name="Submissions S."/>
        </authorList>
    </citation>
    <scope>NUCLEOTIDE SEQUENCE [LARGE SCALE GENOMIC DNA]</scope>
    <source>
        <strain evidence="4">CGMCC 1.12803</strain>
    </source>
</reference>
<gene>
    <name evidence="3" type="ORF">SAMN06297358_2604</name>
</gene>
<dbReference type="SMART" id="SM00530">
    <property type="entry name" value="HTH_XRE"/>
    <property type="match status" value="1"/>
</dbReference>
<evidence type="ECO:0000259" key="2">
    <source>
        <dbReference type="PROSITE" id="PS50943"/>
    </source>
</evidence>
<evidence type="ECO:0000313" key="4">
    <source>
        <dbReference type="Proteomes" id="UP000219281"/>
    </source>
</evidence>
<organism evidence="3 4">
    <name type="scientific">Pedobacter xixiisoli</name>
    <dbReference type="NCBI Taxonomy" id="1476464"/>
    <lineage>
        <taxon>Bacteria</taxon>
        <taxon>Pseudomonadati</taxon>
        <taxon>Bacteroidota</taxon>
        <taxon>Sphingobacteriia</taxon>
        <taxon>Sphingobacteriales</taxon>
        <taxon>Sphingobacteriaceae</taxon>
        <taxon>Pedobacter</taxon>
    </lineage>
</organism>
<dbReference type="PROSITE" id="PS50943">
    <property type="entry name" value="HTH_CROC1"/>
    <property type="match status" value="1"/>
</dbReference>
<dbReference type="InterPro" id="IPR052345">
    <property type="entry name" value="Rad_response_metalloprotease"/>
</dbReference>
<dbReference type="Proteomes" id="UP000219281">
    <property type="component" value="Unassembled WGS sequence"/>
</dbReference>
<dbReference type="OrthoDB" id="9794834at2"/>
<dbReference type="Gene3D" id="1.10.260.40">
    <property type="entry name" value="lambda repressor-like DNA-binding domains"/>
    <property type="match status" value="1"/>
</dbReference>
<protein>
    <submittedName>
        <fullName evidence="3">Zn-dependent peptidase ImmA, M78 family</fullName>
    </submittedName>
</protein>
<feature type="domain" description="HTH cro/C1-type" evidence="2">
    <location>
        <begin position="11"/>
        <end position="63"/>
    </location>
</feature>
<dbReference type="InterPro" id="IPR010982">
    <property type="entry name" value="Lambda_DNA-bd_dom_sf"/>
</dbReference>
<dbReference type="CDD" id="cd00093">
    <property type="entry name" value="HTH_XRE"/>
    <property type="match status" value="1"/>
</dbReference>
<evidence type="ECO:0000256" key="1">
    <source>
        <dbReference type="ARBA" id="ARBA00007227"/>
    </source>
</evidence>
<evidence type="ECO:0000313" key="3">
    <source>
        <dbReference type="EMBL" id="SOD17627.1"/>
    </source>
</evidence>
<dbReference type="Pfam" id="PF06114">
    <property type="entry name" value="Peptidase_M78"/>
    <property type="match status" value="1"/>
</dbReference>
<dbReference type="EMBL" id="OCMT01000003">
    <property type="protein sequence ID" value="SOD17627.1"/>
    <property type="molecule type" value="Genomic_DNA"/>
</dbReference>
<dbReference type="RefSeq" id="WP_097132446.1">
    <property type="nucleotide sequence ID" value="NZ_OCMT01000003.1"/>
</dbReference>
<proteinExistence type="inferred from homology"/>